<evidence type="ECO:0000256" key="3">
    <source>
        <dbReference type="ARBA" id="ARBA00022692"/>
    </source>
</evidence>
<dbReference type="Proteomes" id="UP001201463">
    <property type="component" value="Unassembled WGS sequence"/>
</dbReference>
<evidence type="ECO:0000256" key="4">
    <source>
        <dbReference type="ARBA" id="ARBA00022989"/>
    </source>
</evidence>
<feature type="transmembrane region" description="Helical" evidence="6">
    <location>
        <begin position="214"/>
        <end position="239"/>
    </location>
</feature>
<gene>
    <name evidence="8" type="ORF">LXT12_23125</name>
</gene>
<name>A0ABS8XNE5_9BURK</name>
<evidence type="ECO:0000259" key="7">
    <source>
        <dbReference type="PROSITE" id="PS50850"/>
    </source>
</evidence>
<keyword evidence="2" id="KW-1003">Cell membrane</keyword>
<dbReference type="PROSITE" id="PS50850">
    <property type="entry name" value="MFS"/>
    <property type="match status" value="1"/>
</dbReference>
<dbReference type="InterPro" id="IPR011701">
    <property type="entry name" value="MFS"/>
</dbReference>
<evidence type="ECO:0000313" key="9">
    <source>
        <dbReference type="Proteomes" id="UP001201463"/>
    </source>
</evidence>
<evidence type="ECO:0000256" key="2">
    <source>
        <dbReference type="ARBA" id="ARBA00022475"/>
    </source>
</evidence>
<feature type="transmembrane region" description="Helical" evidence="6">
    <location>
        <begin position="88"/>
        <end position="108"/>
    </location>
</feature>
<evidence type="ECO:0000256" key="6">
    <source>
        <dbReference type="SAM" id="Phobius"/>
    </source>
</evidence>
<dbReference type="RefSeq" id="WP_233394663.1">
    <property type="nucleotide sequence ID" value="NZ_JAJTWT010000013.1"/>
</dbReference>
<feature type="transmembrane region" description="Helical" evidence="6">
    <location>
        <begin position="254"/>
        <end position="275"/>
    </location>
</feature>
<feature type="transmembrane region" description="Helical" evidence="6">
    <location>
        <begin position="114"/>
        <end position="136"/>
    </location>
</feature>
<dbReference type="EMBL" id="JAJTWT010000013">
    <property type="protein sequence ID" value="MCE4540149.1"/>
    <property type="molecule type" value="Genomic_DNA"/>
</dbReference>
<keyword evidence="5 6" id="KW-0472">Membrane</keyword>
<sequence length="419" mass="43551">MTPPTLAPPAMPTTTGTLRIKLAIILTYMLFGALLNSVGAVNLLVVQTLGVPRTEAALLDAWKDLPIAVTSFLVASLLPRLGLKKSMLLALAAVGAACLAMPVLSAFWAIKLLFFTLGAGFALVKVSAYSMIGLVTDGRAGHARFTNLLEGLFMVGVLGGFLLFSRAAQTEGTHWLGAYPVLAGTAAAAFLLLLASPLDEAPIQSPGTTLRQDLLAMAPLLRMGLVVVFLLSAFLYVLIEQGISTWLPSFNKEVLHLPTAMSVGLAVIMPASTALGRLTSAAVIGRLGWYAVVMACLVGITALILVALPLAGHAPALGEDAGWLHAPAAAYLLPATGLLLAPIYPAINSAMLSALPQRQHAAMTGLIVVFSALGGTLGSFITGRLFVAFDGTTAFGLLLVPTAALAFALTRLRRDLSHA</sequence>
<dbReference type="PANTHER" id="PTHR43702:SF11">
    <property type="entry name" value="L-FUCOSE-PROTON SYMPORTER"/>
    <property type="match status" value="1"/>
</dbReference>
<dbReference type="Gene3D" id="1.20.1250.20">
    <property type="entry name" value="MFS general substrate transporter like domains"/>
    <property type="match status" value="2"/>
</dbReference>
<feature type="transmembrane region" description="Helical" evidence="6">
    <location>
        <begin position="359"/>
        <end position="381"/>
    </location>
</feature>
<dbReference type="InterPro" id="IPR050375">
    <property type="entry name" value="MFS_TsgA-like"/>
</dbReference>
<dbReference type="Pfam" id="PF07690">
    <property type="entry name" value="MFS_1"/>
    <property type="match status" value="1"/>
</dbReference>
<feature type="transmembrane region" description="Helical" evidence="6">
    <location>
        <begin position="148"/>
        <end position="168"/>
    </location>
</feature>
<accession>A0ABS8XNE5</accession>
<keyword evidence="4 6" id="KW-1133">Transmembrane helix</keyword>
<feature type="domain" description="Major facilitator superfamily (MFS) profile" evidence="7">
    <location>
        <begin position="20"/>
        <end position="414"/>
    </location>
</feature>
<reference evidence="8 9" key="1">
    <citation type="submission" date="2021-12" db="EMBL/GenBank/DDBJ databases">
        <title>Genome seq of p7.</title>
        <authorList>
            <person name="Seo T."/>
        </authorList>
    </citation>
    <scope>NUCLEOTIDE SEQUENCE [LARGE SCALE GENOMIC DNA]</scope>
    <source>
        <strain evidence="8 9">P7</strain>
    </source>
</reference>
<feature type="transmembrane region" description="Helical" evidence="6">
    <location>
        <begin position="174"/>
        <end position="194"/>
    </location>
</feature>
<comment type="caution">
    <text evidence="8">The sequence shown here is derived from an EMBL/GenBank/DDBJ whole genome shotgun (WGS) entry which is preliminary data.</text>
</comment>
<proteinExistence type="predicted"/>
<dbReference type="InterPro" id="IPR036259">
    <property type="entry name" value="MFS_trans_sf"/>
</dbReference>
<feature type="transmembrane region" description="Helical" evidence="6">
    <location>
        <begin position="287"/>
        <end position="308"/>
    </location>
</feature>
<keyword evidence="9" id="KW-1185">Reference proteome</keyword>
<feature type="transmembrane region" description="Helical" evidence="6">
    <location>
        <begin position="328"/>
        <end position="347"/>
    </location>
</feature>
<feature type="transmembrane region" description="Helical" evidence="6">
    <location>
        <begin position="387"/>
        <end position="409"/>
    </location>
</feature>
<dbReference type="SUPFAM" id="SSF103473">
    <property type="entry name" value="MFS general substrate transporter"/>
    <property type="match status" value="1"/>
</dbReference>
<evidence type="ECO:0000313" key="8">
    <source>
        <dbReference type="EMBL" id="MCE4540149.1"/>
    </source>
</evidence>
<protein>
    <submittedName>
        <fullName evidence="8">MFS transporter</fullName>
    </submittedName>
</protein>
<organism evidence="8 9">
    <name type="scientific">Pelomonas caseinilytica</name>
    <dbReference type="NCBI Taxonomy" id="2906763"/>
    <lineage>
        <taxon>Bacteria</taxon>
        <taxon>Pseudomonadati</taxon>
        <taxon>Pseudomonadota</taxon>
        <taxon>Betaproteobacteria</taxon>
        <taxon>Burkholderiales</taxon>
        <taxon>Sphaerotilaceae</taxon>
        <taxon>Roseateles</taxon>
    </lineage>
</organism>
<evidence type="ECO:0000256" key="1">
    <source>
        <dbReference type="ARBA" id="ARBA00004429"/>
    </source>
</evidence>
<comment type="subcellular location">
    <subcellularLocation>
        <location evidence="1">Cell inner membrane</location>
        <topology evidence="1">Multi-pass membrane protein</topology>
    </subcellularLocation>
</comment>
<keyword evidence="3 6" id="KW-0812">Transmembrane</keyword>
<dbReference type="PANTHER" id="PTHR43702">
    <property type="entry name" value="L-FUCOSE-PROTON SYMPORTER"/>
    <property type="match status" value="1"/>
</dbReference>
<evidence type="ECO:0000256" key="5">
    <source>
        <dbReference type="ARBA" id="ARBA00023136"/>
    </source>
</evidence>
<dbReference type="InterPro" id="IPR020846">
    <property type="entry name" value="MFS_dom"/>
</dbReference>
<feature type="transmembrane region" description="Helical" evidence="6">
    <location>
        <begin position="20"/>
        <end position="45"/>
    </location>
</feature>